<dbReference type="EMBL" id="UPTC01000423">
    <property type="protein sequence ID" value="VBB28535.1"/>
    <property type="molecule type" value="Genomic_DNA"/>
</dbReference>
<proteinExistence type="predicted"/>
<protein>
    <submittedName>
        <fullName evidence="2">Uncharacterized protein</fullName>
    </submittedName>
</protein>
<dbReference type="AlphaFoldDB" id="A0A498S9Z3"/>
<dbReference type="Proteomes" id="UP000276991">
    <property type="component" value="Unassembled WGS sequence"/>
</dbReference>
<feature type="chain" id="PRO_5019758495" evidence="1">
    <location>
        <begin position="25"/>
        <end position="187"/>
    </location>
</feature>
<sequence length="187" mass="21100">MFGMLKLAFSIILWGVIRLSSADASSCGKLTRCIIKRCFSTEKTETALHTMSAVGMFSAMVDQFSFVCIVTKCRDACNACEQCNYALDQLSKVTSGAKTKMVCPKIETCLEQCFLEDALHINSCARKRCNLHCFDDDCPYCIYVAKRIFLRICRENNIPKLPNVKFNGNCMDLFEHVLKEYAAGHRT</sequence>
<evidence type="ECO:0000313" key="2">
    <source>
        <dbReference type="EMBL" id="VBB28535.1"/>
    </source>
</evidence>
<organism evidence="2 3">
    <name type="scientific">Acanthocheilonema viteae</name>
    <name type="common">Filarial nematode worm</name>
    <name type="synonym">Dipetalonema viteae</name>
    <dbReference type="NCBI Taxonomy" id="6277"/>
    <lineage>
        <taxon>Eukaryota</taxon>
        <taxon>Metazoa</taxon>
        <taxon>Ecdysozoa</taxon>
        <taxon>Nematoda</taxon>
        <taxon>Chromadorea</taxon>
        <taxon>Rhabditida</taxon>
        <taxon>Spirurina</taxon>
        <taxon>Spiruromorpha</taxon>
        <taxon>Filarioidea</taxon>
        <taxon>Onchocercidae</taxon>
        <taxon>Acanthocheilonema</taxon>
    </lineage>
</organism>
<dbReference type="OrthoDB" id="5840377at2759"/>
<name>A0A498S9Z3_ACAVI</name>
<dbReference type="PANTHER" id="PTHR38612">
    <property type="entry name" value="PROTEIN DCT-5-RELATED"/>
    <property type="match status" value="1"/>
</dbReference>
<keyword evidence="1" id="KW-0732">Signal</keyword>
<reference evidence="2 3" key="1">
    <citation type="submission" date="2018-08" db="EMBL/GenBank/DDBJ databases">
        <authorList>
            <person name="Laetsch R D."/>
            <person name="Stevens L."/>
            <person name="Kumar S."/>
            <person name="Blaxter L. M."/>
        </authorList>
    </citation>
    <scope>NUCLEOTIDE SEQUENCE [LARGE SCALE GENOMIC DNA]</scope>
</reference>
<dbReference type="InterPro" id="IPR035161">
    <property type="entry name" value="DUF5332"/>
</dbReference>
<dbReference type="Pfam" id="PF17266">
    <property type="entry name" value="DUF5332"/>
    <property type="match status" value="1"/>
</dbReference>
<feature type="signal peptide" evidence="1">
    <location>
        <begin position="1"/>
        <end position="24"/>
    </location>
</feature>
<gene>
    <name evidence="2" type="ORF">NAV_LOCUS3365</name>
</gene>
<accession>A0A498S9Z3</accession>
<evidence type="ECO:0000313" key="3">
    <source>
        <dbReference type="Proteomes" id="UP000276991"/>
    </source>
</evidence>
<dbReference type="PANTHER" id="PTHR38612:SF2">
    <property type="entry name" value="PROTEIN DCT-5"/>
    <property type="match status" value="1"/>
</dbReference>
<evidence type="ECO:0000256" key="1">
    <source>
        <dbReference type="SAM" id="SignalP"/>
    </source>
</evidence>
<keyword evidence="3" id="KW-1185">Reference proteome</keyword>